<protein>
    <submittedName>
        <fullName evidence="2">Uncharacterized protein</fullName>
    </submittedName>
</protein>
<sequence length="152" mass="17341">MTNSPFSNEKDQKHCPKRCHLVSIKRFVLHCFLVSYHPGIQIPHSQRFILADGNAIPSAQRNINNNKVPLVYVYIKGMAGETANRNGWARRAELSGGNDPRIKSGPETISRQPTREVSDRRERRSTLETTRGIFHEKRNRKALLSLVVGHFL</sequence>
<feature type="compositionally biased region" description="Basic and acidic residues" evidence="1">
    <location>
        <begin position="113"/>
        <end position="125"/>
    </location>
</feature>
<organism evidence="2 3">
    <name type="scientific">Caerostris extrusa</name>
    <name type="common">Bark spider</name>
    <name type="synonym">Caerostris bankana</name>
    <dbReference type="NCBI Taxonomy" id="172846"/>
    <lineage>
        <taxon>Eukaryota</taxon>
        <taxon>Metazoa</taxon>
        <taxon>Ecdysozoa</taxon>
        <taxon>Arthropoda</taxon>
        <taxon>Chelicerata</taxon>
        <taxon>Arachnida</taxon>
        <taxon>Araneae</taxon>
        <taxon>Araneomorphae</taxon>
        <taxon>Entelegynae</taxon>
        <taxon>Araneoidea</taxon>
        <taxon>Araneidae</taxon>
        <taxon>Caerostris</taxon>
    </lineage>
</organism>
<accession>A0AAV4N9R8</accession>
<evidence type="ECO:0000313" key="3">
    <source>
        <dbReference type="Proteomes" id="UP001054945"/>
    </source>
</evidence>
<reference evidence="2 3" key="1">
    <citation type="submission" date="2021-06" db="EMBL/GenBank/DDBJ databases">
        <title>Caerostris extrusa draft genome.</title>
        <authorList>
            <person name="Kono N."/>
            <person name="Arakawa K."/>
        </authorList>
    </citation>
    <scope>NUCLEOTIDE SEQUENCE [LARGE SCALE GENOMIC DNA]</scope>
</reference>
<name>A0AAV4N9R8_CAEEX</name>
<evidence type="ECO:0000256" key="1">
    <source>
        <dbReference type="SAM" id="MobiDB-lite"/>
    </source>
</evidence>
<dbReference type="AlphaFoldDB" id="A0AAV4N9R8"/>
<gene>
    <name evidence="2" type="ORF">CEXT_227241</name>
</gene>
<feature type="region of interest" description="Disordered" evidence="1">
    <location>
        <begin position="91"/>
        <end position="125"/>
    </location>
</feature>
<evidence type="ECO:0000313" key="2">
    <source>
        <dbReference type="EMBL" id="GIX81564.1"/>
    </source>
</evidence>
<keyword evidence="3" id="KW-1185">Reference proteome</keyword>
<proteinExistence type="predicted"/>
<dbReference type="EMBL" id="BPLR01020687">
    <property type="protein sequence ID" value="GIX81564.1"/>
    <property type="molecule type" value="Genomic_DNA"/>
</dbReference>
<comment type="caution">
    <text evidence="2">The sequence shown here is derived from an EMBL/GenBank/DDBJ whole genome shotgun (WGS) entry which is preliminary data.</text>
</comment>
<dbReference type="Proteomes" id="UP001054945">
    <property type="component" value="Unassembled WGS sequence"/>
</dbReference>